<organism evidence="8 9">
    <name type="scientific">Gammaproteobacteria bacterium LSUCC0057</name>
    <dbReference type="NCBI Taxonomy" id="2559237"/>
    <lineage>
        <taxon>Bacteria</taxon>
        <taxon>Pseudomonadati</taxon>
        <taxon>Pseudomonadota</taxon>
        <taxon>Gammaproteobacteria</taxon>
        <taxon>Cellvibrionales</taxon>
        <taxon>Porticoccaceae</taxon>
        <taxon>SAR92 clade</taxon>
    </lineage>
</organism>
<dbReference type="Gene3D" id="2.102.10.10">
    <property type="entry name" value="Rieske [2Fe-2S] iron-sulphur domain"/>
    <property type="match status" value="1"/>
</dbReference>
<dbReference type="EMBL" id="SPIA01000001">
    <property type="protein sequence ID" value="TFH68593.1"/>
    <property type="molecule type" value="Genomic_DNA"/>
</dbReference>
<accession>A0A4Y8UMT0</accession>
<dbReference type="Pfam" id="PF00848">
    <property type="entry name" value="Ring_hydroxyl_A"/>
    <property type="match status" value="1"/>
</dbReference>
<dbReference type="Gene3D" id="3.90.380.10">
    <property type="entry name" value="Naphthalene 1,2-dioxygenase Alpha Subunit, Chain A, domain 1"/>
    <property type="match status" value="1"/>
</dbReference>
<keyword evidence="5" id="KW-0408">Iron</keyword>
<dbReference type="InterPro" id="IPR036922">
    <property type="entry name" value="Rieske_2Fe-2S_sf"/>
</dbReference>
<name>A0A4Y8UMT0_9GAMM</name>
<dbReference type="PANTHER" id="PTHR43756">
    <property type="entry name" value="CHOLINE MONOOXYGENASE, CHLOROPLASTIC"/>
    <property type="match status" value="1"/>
</dbReference>
<keyword evidence="3" id="KW-0479">Metal-binding</keyword>
<dbReference type="Proteomes" id="UP000298133">
    <property type="component" value="Unassembled WGS sequence"/>
</dbReference>
<dbReference type="AlphaFoldDB" id="A0A4Y8UMT0"/>
<evidence type="ECO:0000259" key="7">
    <source>
        <dbReference type="PROSITE" id="PS51296"/>
    </source>
</evidence>
<evidence type="ECO:0000256" key="2">
    <source>
        <dbReference type="ARBA" id="ARBA00022714"/>
    </source>
</evidence>
<dbReference type="OrthoDB" id="9769355at2"/>
<reference evidence="8 9" key="1">
    <citation type="submission" date="2019-03" db="EMBL/GenBank/DDBJ databases">
        <title>Draft genome of Gammaproteobacteria bacterium LSUCC0057, a member of the SAR92 clade.</title>
        <authorList>
            <person name="Lanclos V.C."/>
            <person name="Doiron C."/>
            <person name="Henson M.W."/>
            <person name="Thrash J.C."/>
        </authorList>
    </citation>
    <scope>NUCLEOTIDE SEQUENCE [LARGE SCALE GENOMIC DNA]</scope>
    <source>
        <strain evidence="8 9">LSUCC0057</strain>
    </source>
</reference>
<dbReference type="PRINTS" id="PR00090">
    <property type="entry name" value="RNGDIOXGNASE"/>
</dbReference>
<evidence type="ECO:0000256" key="4">
    <source>
        <dbReference type="ARBA" id="ARBA00023002"/>
    </source>
</evidence>
<evidence type="ECO:0000313" key="9">
    <source>
        <dbReference type="Proteomes" id="UP000298133"/>
    </source>
</evidence>
<evidence type="ECO:0000313" key="8">
    <source>
        <dbReference type="EMBL" id="TFH68593.1"/>
    </source>
</evidence>
<evidence type="ECO:0000256" key="3">
    <source>
        <dbReference type="ARBA" id="ARBA00022723"/>
    </source>
</evidence>
<dbReference type="PANTHER" id="PTHR43756:SF1">
    <property type="entry name" value="3-PHENYLPROPIONATE_CINNAMIC ACID DIOXYGENASE SUBUNIT ALPHA"/>
    <property type="match status" value="1"/>
</dbReference>
<protein>
    <submittedName>
        <fullName evidence="8">Ring-hydroxylating oxygenase subunit alpha</fullName>
    </submittedName>
</protein>
<dbReference type="Pfam" id="PF00355">
    <property type="entry name" value="Rieske"/>
    <property type="match status" value="1"/>
</dbReference>
<feature type="domain" description="Rieske" evidence="7">
    <location>
        <begin position="49"/>
        <end position="162"/>
    </location>
</feature>
<keyword evidence="2" id="KW-0001">2Fe-2S</keyword>
<keyword evidence="4" id="KW-0560">Oxidoreductase</keyword>
<dbReference type="InterPro" id="IPR015879">
    <property type="entry name" value="Ring_hydroxy_dOase_asu_C_dom"/>
</dbReference>
<evidence type="ECO:0000256" key="1">
    <source>
        <dbReference type="ARBA" id="ARBA00008751"/>
    </source>
</evidence>
<dbReference type="CDD" id="cd08879">
    <property type="entry name" value="RHO_alpha_C_AntDO-like"/>
    <property type="match status" value="1"/>
</dbReference>
<comment type="caution">
    <text evidence="8">The sequence shown here is derived from an EMBL/GenBank/DDBJ whole genome shotgun (WGS) entry which is preliminary data.</text>
</comment>
<dbReference type="GO" id="GO:0016491">
    <property type="term" value="F:oxidoreductase activity"/>
    <property type="evidence" value="ECO:0007669"/>
    <property type="project" value="UniProtKB-KW"/>
</dbReference>
<dbReference type="PROSITE" id="PS51296">
    <property type="entry name" value="RIESKE"/>
    <property type="match status" value="1"/>
</dbReference>
<dbReference type="InterPro" id="IPR001663">
    <property type="entry name" value="Rng_hydr_dOase-A"/>
</dbReference>
<comment type="similarity">
    <text evidence="1">Belongs to the bacterial ring-hydroxylating dioxygenase alpha subunit family.</text>
</comment>
<keyword evidence="6" id="KW-0411">Iron-sulfur</keyword>
<sequence length="454" mass="50925">MIHTFDPTSPPIDDAALAALIQPTKLHRSVYIDEQIFELEMARIWGQAWIFIGHESQVKNHGDFYTTHINHRVPVILVRDRSGAVHVLHNRCAHKGAKLVDTVDGNARAFRCCYHGWTFNTDGTLLKIPNEAGYEGTGFDPKDPQNNLQKVRSASYRGFVFATLSDTIVELNEWLGGAAEVFDNLCDRAPEGEVEVAGGVLRYQHDCNWKLFLENLNDTMHPMVTHQSVVQAAEDYIATLPPEASSQRAEAEIIPPFGASYENFEDSGITGFAYGHHYDGGKTSIHANYSVNPDYWAAMVASYGEQRSREILAFNTHNTLYYPSLTIKSAVQNIRVVRPIAVDKCIIETWSFRLKGAPDEMLQRTLLYSRLINSSASMVGPDDLEAYSRIQDGLQSTGSDWVEMHRHYNRDKQLADRTVGGGTSDLDMRTQYQAWQAYMGKLAHHIPTGGDSDE</sequence>
<proteinExistence type="inferred from homology"/>
<gene>
    <name evidence="8" type="ORF">E3W66_01120</name>
</gene>
<evidence type="ECO:0000256" key="5">
    <source>
        <dbReference type="ARBA" id="ARBA00023004"/>
    </source>
</evidence>
<dbReference type="SUPFAM" id="SSF50022">
    <property type="entry name" value="ISP domain"/>
    <property type="match status" value="1"/>
</dbReference>
<dbReference type="InterPro" id="IPR017941">
    <property type="entry name" value="Rieske_2Fe-2S"/>
</dbReference>
<keyword evidence="9" id="KW-1185">Reference proteome</keyword>
<dbReference type="GO" id="GO:0005506">
    <property type="term" value="F:iron ion binding"/>
    <property type="evidence" value="ECO:0007669"/>
    <property type="project" value="InterPro"/>
</dbReference>
<evidence type="ECO:0000256" key="6">
    <source>
        <dbReference type="ARBA" id="ARBA00023014"/>
    </source>
</evidence>
<dbReference type="SUPFAM" id="SSF55961">
    <property type="entry name" value="Bet v1-like"/>
    <property type="match status" value="1"/>
</dbReference>
<dbReference type="GO" id="GO:0051537">
    <property type="term" value="F:2 iron, 2 sulfur cluster binding"/>
    <property type="evidence" value="ECO:0007669"/>
    <property type="project" value="UniProtKB-KW"/>
</dbReference>